<feature type="transmembrane region" description="Helical" evidence="6">
    <location>
        <begin position="417"/>
        <end position="441"/>
    </location>
</feature>
<feature type="transmembrane region" description="Helical" evidence="6">
    <location>
        <begin position="453"/>
        <end position="470"/>
    </location>
</feature>
<accession>A0A517ZC93</accession>
<feature type="transmembrane region" description="Helical" evidence="6">
    <location>
        <begin position="244"/>
        <end position="273"/>
    </location>
</feature>
<dbReference type="InterPro" id="IPR028098">
    <property type="entry name" value="Glyco_trans_4-like_N"/>
</dbReference>
<dbReference type="EMBL" id="CP036275">
    <property type="protein sequence ID" value="QDU40123.1"/>
    <property type="molecule type" value="Genomic_DNA"/>
</dbReference>
<sequence length="978" mass="105815">MTATSTPLVDTSGCASTAGSMRRQVRGSVLLLAGRGCSILLNLATQVVIVRSLSKTDYGALAYALSIVEMAALAAAFSMDKTFARFGAMYHERREFARLSGAFAFACLWPFLIGSAFIGTLLLAGGPISGWLDLDPTALSMLLLLAWLVPVNAFASVVLSLLTVLRGARSVFFRKHLFGPTLKLIVVASVVTLGGSPVQIAGGLLAVGLCGLLVDGWMAGRLLHEEGLLARLGTRRPEIPAREFLAFGLPMLSSDAAFLARGTLIVVFLGWLGTAEATASFRAVLPVVRLNELVIINFSVMFTAVASRLFARDATGELAALYRNSSLWIMTLSFPVFAGCVALARPVTVTMFGGAYADAATLLVILATGYFIQASYGFNGRLLKIMGLVRETVLIDVLATVVTLTLAWLAIPRFGAVGAAASVSLGIALHCVLKAVSLRLLTDIRIQRDRGSRATFVTTLVAAGLATVALVTGPGWLTGSLLAIGSSVIVLLVCRTSLETETIFPELTRNPLFRRWLASPTAEGHDMTDSTPAGADDTQTASPSGLRIAYMMSRFPKITETFILREMVEMQRLGGTVEVFPLRRERTKVIHPEAAPFVERAHFTPMMSASILAANVRRFVKSPVRYVQTLSTLVRVNWGSRRYLTGAILFFPKAVRLAERMQQEKIDHLHAHFASHPAAVAWVIHQLTGIPYSFTAHGSDLHRDRHMLAEKVRDAAAVVTISDYNRRLIIDECGPDSADQVHVIHCGIDPHEFAPRTEPTEFERGDGPFQIVCVGTLHEVKGQRYLLEACARLAEQGKPVLCHLVGDGPDQAMLESLTNELGISESVRIHGRRTGPEIRALLQQVDLLVAPSVPTRNGRREGIPVVLMEAMGCNVAVIGSDLSGIPELVRHELTGLLTPPRDSEAIAEAVARLRDDDTLRTTLADAGRELVLREFNLSRNTLKLKHLIESLRDGAQRTVDSSVSSSDPYPQEEPACLC</sequence>
<feature type="transmembrane region" description="Helical" evidence="6">
    <location>
        <begin position="327"/>
        <end position="347"/>
    </location>
</feature>
<evidence type="ECO:0000256" key="6">
    <source>
        <dbReference type="SAM" id="Phobius"/>
    </source>
</evidence>
<name>A0A517ZC93_9PLAN</name>
<protein>
    <submittedName>
        <fullName evidence="9">Teichuronic acid biosynthesis glycosyltransferase TuaC</fullName>
        <ecNumber evidence="9">2.4.-.-</ecNumber>
    </submittedName>
</protein>
<dbReference type="InterPro" id="IPR002797">
    <property type="entry name" value="Polysacc_synth"/>
</dbReference>
<dbReference type="Proteomes" id="UP000320496">
    <property type="component" value="Chromosome"/>
</dbReference>
<dbReference type="EC" id="2.4.-.-" evidence="9"/>
<keyword evidence="4 6" id="KW-0472">Membrane</keyword>
<evidence type="ECO:0000256" key="3">
    <source>
        <dbReference type="ARBA" id="ARBA00022989"/>
    </source>
</evidence>
<dbReference type="KEGG" id="mri:Mal4_44780"/>
<dbReference type="OrthoDB" id="73743at2"/>
<feature type="transmembrane region" description="Helical" evidence="6">
    <location>
        <begin position="353"/>
        <end position="372"/>
    </location>
</feature>
<dbReference type="PANTHER" id="PTHR12526:SF630">
    <property type="entry name" value="GLYCOSYLTRANSFERASE"/>
    <property type="match status" value="1"/>
</dbReference>
<dbReference type="Pfam" id="PF01943">
    <property type="entry name" value="Polysacc_synt"/>
    <property type="match status" value="1"/>
</dbReference>
<dbReference type="RefSeq" id="WP_145371243.1">
    <property type="nucleotide sequence ID" value="NZ_CP036275.1"/>
</dbReference>
<evidence type="ECO:0000259" key="8">
    <source>
        <dbReference type="Pfam" id="PF13439"/>
    </source>
</evidence>
<comment type="subcellular location">
    <subcellularLocation>
        <location evidence="1">Membrane</location>
        <topology evidence="1">Multi-pass membrane protein</topology>
    </subcellularLocation>
</comment>
<feature type="transmembrane region" description="Helical" evidence="6">
    <location>
        <begin position="144"/>
        <end position="165"/>
    </location>
</feature>
<keyword evidence="9" id="KW-0328">Glycosyltransferase</keyword>
<dbReference type="AlphaFoldDB" id="A0A517ZC93"/>
<keyword evidence="3 6" id="KW-1133">Transmembrane helix</keyword>
<proteinExistence type="predicted"/>
<evidence type="ECO:0000256" key="5">
    <source>
        <dbReference type="SAM" id="MobiDB-lite"/>
    </source>
</evidence>
<organism evidence="9 10">
    <name type="scientific">Maioricimonas rarisocia</name>
    <dbReference type="NCBI Taxonomy" id="2528026"/>
    <lineage>
        <taxon>Bacteria</taxon>
        <taxon>Pseudomonadati</taxon>
        <taxon>Planctomycetota</taxon>
        <taxon>Planctomycetia</taxon>
        <taxon>Planctomycetales</taxon>
        <taxon>Planctomycetaceae</taxon>
        <taxon>Maioricimonas</taxon>
    </lineage>
</organism>
<dbReference type="GO" id="GO:0016757">
    <property type="term" value="F:glycosyltransferase activity"/>
    <property type="evidence" value="ECO:0007669"/>
    <property type="project" value="UniProtKB-KW"/>
</dbReference>
<evidence type="ECO:0000256" key="1">
    <source>
        <dbReference type="ARBA" id="ARBA00004141"/>
    </source>
</evidence>
<dbReference type="InterPro" id="IPR001296">
    <property type="entry name" value="Glyco_trans_1"/>
</dbReference>
<feature type="transmembrane region" description="Helical" evidence="6">
    <location>
        <begin position="293"/>
        <end position="311"/>
    </location>
</feature>
<dbReference type="PANTHER" id="PTHR12526">
    <property type="entry name" value="GLYCOSYLTRANSFERASE"/>
    <property type="match status" value="1"/>
</dbReference>
<evidence type="ECO:0000259" key="7">
    <source>
        <dbReference type="Pfam" id="PF00534"/>
    </source>
</evidence>
<feature type="transmembrane region" description="Helical" evidence="6">
    <location>
        <begin position="61"/>
        <end position="79"/>
    </location>
</feature>
<evidence type="ECO:0000313" key="9">
    <source>
        <dbReference type="EMBL" id="QDU40123.1"/>
    </source>
</evidence>
<dbReference type="SUPFAM" id="SSF53756">
    <property type="entry name" value="UDP-Glycosyltransferase/glycogen phosphorylase"/>
    <property type="match status" value="1"/>
</dbReference>
<dbReference type="GO" id="GO:0016020">
    <property type="term" value="C:membrane"/>
    <property type="evidence" value="ECO:0007669"/>
    <property type="project" value="UniProtKB-SubCell"/>
</dbReference>
<feature type="domain" description="Glycosyl transferase family 1" evidence="7">
    <location>
        <begin position="763"/>
        <end position="929"/>
    </location>
</feature>
<dbReference type="CDD" id="cd03801">
    <property type="entry name" value="GT4_PimA-like"/>
    <property type="match status" value="1"/>
</dbReference>
<feature type="domain" description="Glycosyltransferase subfamily 4-like N-terminal" evidence="8">
    <location>
        <begin position="647"/>
        <end position="751"/>
    </location>
</feature>
<feature type="transmembrane region" description="Helical" evidence="6">
    <location>
        <begin position="99"/>
        <end position="124"/>
    </location>
</feature>
<evidence type="ECO:0000256" key="2">
    <source>
        <dbReference type="ARBA" id="ARBA00022692"/>
    </source>
</evidence>
<evidence type="ECO:0000313" key="10">
    <source>
        <dbReference type="Proteomes" id="UP000320496"/>
    </source>
</evidence>
<gene>
    <name evidence="9" type="primary">tuaC_3</name>
    <name evidence="9" type="ORF">Mal4_44780</name>
</gene>
<reference evidence="9 10" key="1">
    <citation type="submission" date="2019-02" db="EMBL/GenBank/DDBJ databases">
        <title>Deep-cultivation of Planctomycetes and their phenomic and genomic characterization uncovers novel biology.</title>
        <authorList>
            <person name="Wiegand S."/>
            <person name="Jogler M."/>
            <person name="Boedeker C."/>
            <person name="Pinto D."/>
            <person name="Vollmers J."/>
            <person name="Rivas-Marin E."/>
            <person name="Kohn T."/>
            <person name="Peeters S.H."/>
            <person name="Heuer A."/>
            <person name="Rast P."/>
            <person name="Oberbeckmann S."/>
            <person name="Bunk B."/>
            <person name="Jeske O."/>
            <person name="Meyerdierks A."/>
            <person name="Storesund J.E."/>
            <person name="Kallscheuer N."/>
            <person name="Luecker S."/>
            <person name="Lage O.M."/>
            <person name="Pohl T."/>
            <person name="Merkel B.J."/>
            <person name="Hornburger P."/>
            <person name="Mueller R.-W."/>
            <person name="Bruemmer F."/>
            <person name="Labrenz M."/>
            <person name="Spormann A.M."/>
            <person name="Op den Camp H."/>
            <person name="Overmann J."/>
            <person name="Amann R."/>
            <person name="Jetten M.S.M."/>
            <person name="Mascher T."/>
            <person name="Medema M.H."/>
            <person name="Devos D.P."/>
            <person name="Kaster A.-K."/>
            <person name="Ovreas L."/>
            <person name="Rohde M."/>
            <person name="Galperin M.Y."/>
            <person name="Jogler C."/>
        </authorList>
    </citation>
    <scope>NUCLEOTIDE SEQUENCE [LARGE SCALE GENOMIC DNA]</scope>
    <source>
        <strain evidence="9 10">Mal4</strain>
    </source>
</reference>
<dbReference type="Pfam" id="PF00534">
    <property type="entry name" value="Glycos_transf_1"/>
    <property type="match status" value="1"/>
</dbReference>
<feature type="transmembrane region" description="Helical" evidence="6">
    <location>
        <begin position="29"/>
        <end position="49"/>
    </location>
</feature>
<dbReference type="Pfam" id="PF13439">
    <property type="entry name" value="Glyco_transf_4"/>
    <property type="match status" value="1"/>
</dbReference>
<feature type="region of interest" description="Disordered" evidence="5">
    <location>
        <begin position="957"/>
        <end position="978"/>
    </location>
</feature>
<dbReference type="CDD" id="cd13128">
    <property type="entry name" value="MATE_Wzx_like"/>
    <property type="match status" value="1"/>
</dbReference>
<evidence type="ECO:0000256" key="4">
    <source>
        <dbReference type="ARBA" id="ARBA00023136"/>
    </source>
</evidence>
<keyword evidence="9" id="KW-0808">Transferase</keyword>
<keyword evidence="10" id="KW-1185">Reference proteome</keyword>
<dbReference type="Gene3D" id="3.40.50.2000">
    <property type="entry name" value="Glycogen Phosphorylase B"/>
    <property type="match status" value="2"/>
</dbReference>
<keyword evidence="2 6" id="KW-0812">Transmembrane</keyword>